<gene>
    <name evidence="1" type="ORF">PGT21_035934</name>
</gene>
<accession>A0A5B0QCU1</accession>
<reference evidence="1 2" key="1">
    <citation type="submission" date="2019-05" db="EMBL/GenBank/DDBJ databases">
        <title>Emergence of the Ug99 lineage of the wheat stem rust pathogen through somatic hybridization.</title>
        <authorList>
            <person name="Li F."/>
            <person name="Upadhyaya N.M."/>
            <person name="Sperschneider J."/>
            <person name="Matny O."/>
            <person name="Nguyen-Phuc H."/>
            <person name="Mago R."/>
            <person name="Raley C."/>
            <person name="Miller M.E."/>
            <person name="Silverstein K.A.T."/>
            <person name="Henningsen E."/>
            <person name="Hirsch C.D."/>
            <person name="Visser B."/>
            <person name="Pretorius Z.A."/>
            <person name="Steffenson B.J."/>
            <person name="Schwessinger B."/>
            <person name="Dodds P.N."/>
            <person name="Figueroa M."/>
        </authorList>
    </citation>
    <scope>NUCLEOTIDE SEQUENCE [LARGE SCALE GENOMIC DNA]</scope>
    <source>
        <strain evidence="1">21-0</strain>
    </source>
</reference>
<sequence length="114" mass="12580">MARQRRPGAFRHTHTCDCTRFYREPNGFQLPSTSEAVEIFIYLYPEISSSPSLHALTDSSSCFLSSLEVVTGNRSLKEIDIIDRVPEGVTPSQPGTDNGGSGCLIDGRWIWSSA</sequence>
<name>A0A5B0QCU1_PUCGR</name>
<evidence type="ECO:0000313" key="1">
    <source>
        <dbReference type="EMBL" id="KAA1111038.1"/>
    </source>
</evidence>
<comment type="caution">
    <text evidence="1">The sequence shown here is derived from an EMBL/GenBank/DDBJ whole genome shotgun (WGS) entry which is preliminary data.</text>
</comment>
<proteinExistence type="predicted"/>
<keyword evidence="2" id="KW-1185">Reference proteome</keyword>
<protein>
    <submittedName>
        <fullName evidence="1">Uncharacterized protein</fullName>
    </submittedName>
</protein>
<dbReference type="EMBL" id="VSWC01000027">
    <property type="protein sequence ID" value="KAA1111038.1"/>
    <property type="molecule type" value="Genomic_DNA"/>
</dbReference>
<dbReference type="AlphaFoldDB" id="A0A5B0QCU1"/>
<evidence type="ECO:0000313" key="2">
    <source>
        <dbReference type="Proteomes" id="UP000324748"/>
    </source>
</evidence>
<organism evidence="1 2">
    <name type="scientific">Puccinia graminis f. sp. tritici</name>
    <dbReference type="NCBI Taxonomy" id="56615"/>
    <lineage>
        <taxon>Eukaryota</taxon>
        <taxon>Fungi</taxon>
        <taxon>Dikarya</taxon>
        <taxon>Basidiomycota</taxon>
        <taxon>Pucciniomycotina</taxon>
        <taxon>Pucciniomycetes</taxon>
        <taxon>Pucciniales</taxon>
        <taxon>Pucciniaceae</taxon>
        <taxon>Puccinia</taxon>
    </lineage>
</organism>
<dbReference type="Proteomes" id="UP000324748">
    <property type="component" value="Unassembled WGS sequence"/>
</dbReference>